<name>A0A1S7LIH7_MAGMO</name>
<protein>
    <submittedName>
        <fullName evidence="2">Uncharacterized protein</fullName>
    </submittedName>
</protein>
<evidence type="ECO:0000313" key="2">
    <source>
        <dbReference type="EMBL" id="CRH05596.1"/>
    </source>
</evidence>
<feature type="compositionally biased region" description="Basic and acidic residues" evidence="1">
    <location>
        <begin position="27"/>
        <end position="37"/>
    </location>
</feature>
<gene>
    <name evidence="2" type="ORF">MAGMO_1406</name>
</gene>
<organism evidence="2">
    <name type="scientific">Magnetococcus massalia (strain MO-1)</name>
    <dbReference type="NCBI Taxonomy" id="451514"/>
    <lineage>
        <taxon>Bacteria</taxon>
        <taxon>Pseudomonadati</taxon>
        <taxon>Pseudomonadota</taxon>
        <taxon>Magnetococcia</taxon>
        <taxon>Magnetococcales</taxon>
        <taxon>Magnetococcaceae</taxon>
        <taxon>Magnetococcus</taxon>
    </lineage>
</organism>
<evidence type="ECO:0000256" key="1">
    <source>
        <dbReference type="SAM" id="MobiDB-lite"/>
    </source>
</evidence>
<feature type="compositionally biased region" description="Basic and acidic residues" evidence="1">
    <location>
        <begin position="45"/>
        <end position="61"/>
    </location>
</feature>
<sequence length="61" mass="7207">MYPKDSVPTNPPLSAKPSFLTPQSCLNRERFEGEDKRPPRRRGGYKRERSQYRTKHENGMK</sequence>
<dbReference type="AlphaFoldDB" id="A0A1S7LIH7"/>
<proteinExistence type="predicted"/>
<reference evidence="2" key="1">
    <citation type="submission" date="2015-04" db="EMBL/GenBank/DDBJ databases">
        <authorList>
            <person name="Syromyatnikov M.Y."/>
            <person name="Popov V.N."/>
        </authorList>
    </citation>
    <scope>NUCLEOTIDE SEQUENCE</scope>
    <source>
        <strain evidence="2">MO-1</strain>
    </source>
</reference>
<accession>A0A1S7LIH7</accession>
<dbReference type="EMBL" id="LO017727">
    <property type="protein sequence ID" value="CRH05596.1"/>
    <property type="molecule type" value="Genomic_DNA"/>
</dbReference>
<feature type="region of interest" description="Disordered" evidence="1">
    <location>
        <begin position="1"/>
        <end position="61"/>
    </location>
</feature>